<sequence>MQRFPLAFLLIAIAAAPSLAAAAPFSDLTWGALSDPGDDWAATVLRSVLPSMVQGGTEMANQRTVIGLMVGWLSGLVFMLAGVWAIYGVLINLIRTASQGTALHEHWHWMSAVRMPIALAFMFPSPTTGVSFGQVVISQVAMSSIGAARLVYADTVKALGPDAVPIATPVIPGTRLIVSGLLQNELCRALVVAVTNNERMMPLPQPIITGRPGEAGAVTWAYALAAGNATGTPFCGTVTVR</sequence>
<name>A0ABT8A7I0_9PROT</name>
<dbReference type="EMBL" id="JAUFPN010000149">
    <property type="protein sequence ID" value="MDN3565571.1"/>
    <property type="molecule type" value="Genomic_DNA"/>
</dbReference>
<feature type="chain" id="PRO_5047217420" evidence="2">
    <location>
        <begin position="23"/>
        <end position="241"/>
    </location>
</feature>
<organism evidence="3 4">
    <name type="scientific">Paeniroseomonas aquatica</name>
    <dbReference type="NCBI Taxonomy" id="373043"/>
    <lineage>
        <taxon>Bacteria</taxon>
        <taxon>Pseudomonadati</taxon>
        <taxon>Pseudomonadota</taxon>
        <taxon>Alphaproteobacteria</taxon>
        <taxon>Acetobacterales</taxon>
        <taxon>Acetobacteraceae</taxon>
        <taxon>Paeniroseomonas</taxon>
    </lineage>
</organism>
<dbReference type="RefSeq" id="WP_290317418.1">
    <property type="nucleotide sequence ID" value="NZ_JAUFPN010000149.1"/>
</dbReference>
<keyword evidence="1" id="KW-0472">Membrane</keyword>
<evidence type="ECO:0000256" key="2">
    <source>
        <dbReference type="SAM" id="SignalP"/>
    </source>
</evidence>
<evidence type="ECO:0000313" key="3">
    <source>
        <dbReference type="EMBL" id="MDN3565571.1"/>
    </source>
</evidence>
<keyword evidence="4" id="KW-1185">Reference proteome</keyword>
<comment type="caution">
    <text evidence="3">The sequence shown here is derived from an EMBL/GenBank/DDBJ whole genome shotgun (WGS) entry which is preliminary data.</text>
</comment>
<gene>
    <name evidence="3" type="ORF">QWZ14_14480</name>
</gene>
<keyword evidence="2" id="KW-0732">Signal</keyword>
<dbReference type="Proteomes" id="UP001529369">
    <property type="component" value="Unassembled WGS sequence"/>
</dbReference>
<accession>A0ABT8A7I0</accession>
<dbReference type="NCBIfam" id="TIGR04346">
    <property type="entry name" value="DotA_TraY"/>
    <property type="match status" value="1"/>
</dbReference>
<feature type="signal peptide" evidence="2">
    <location>
        <begin position="1"/>
        <end position="22"/>
    </location>
</feature>
<feature type="non-terminal residue" evidence="3">
    <location>
        <position position="241"/>
    </location>
</feature>
<reference evidence="4" key="1">
    <citation type="journal article" date="2019" name="Int. J. Syst. Evol. Microbiol.">
        <title>The Global Catalogue of Microorganisms (GCM) 10K type strain sequencing project: providing services to taxonomists for standard genome sequencing and annotation.</title>
        <authorList>
            <consortium name="The Broad Institute Genomics Platform"/>
            <consortium name="The Broad Institute Genome Sequencing Center for Infectious Disease"/>
            <person name="Wu L."/>
            <person name="Ma J."/>
        </authorList>
    </citation>
    <scope>NUCLEOTIDE SEQUENCE [LARGE SCALE GENOMIC DNA]</scope>
    <source>
        <strain evidence="4">CECT 7131</strain>
    </source>
</reference>
<evidence type="ECO:0000313" key="4">
    <source>
        <dbReference type="Proteomes" id="UP001529369"/>
    </source>
</evidence>
<feature type="transmembrane region" description="Helical" evidence="1">
    <location>
        <begin position="65"/>
        <end position="90"/>
    </location>
</feature>
<evidence type="ECO:0000256" key="1">
    <source>
        <dbReference type="SAM" id="Phobius"/>
    </source>
</evidence>
<protein>
    <submittedName>
        <fullName evidence="3">DotA/TraY family protein</fullName>
    </submittedName>
</protein>
<keyword evidence="1" id="KW-1133">Transmembrane helix</keyword>
<dbReference type="InterPro" id="IPR027628">
    <property type="entry name" value="DotA_TraY"/>
</dbReference>
<proteinExistence type="predicted"/>
<keyword evidence="1" id="KW-0812">Transmembrane</keyword>